<dbReference type="EMBL" id="JARBHB010000016">
    <property type="protein sequence ID" value="KAJ8866908.1"/>
    <property type="molecule type" value="Genomic_DNA"/>
</dbReference>
<comment type="caution">
    <text evidence="1">The sequence shown here is derived from an EMBL/GenBank/DDBJ whole genome shotgun (WGS) entry which is preliminary data.</text>
</comment>
<dbReference type="Proteomes" id="UP001159363">
    <property type="component" value="Chromosome 15"/>
</dbReference>
<proteinExistence type="predicted"/>
<organism evidence="1 2">
    <name type="scientific">Dryococelus australis</name>
    <dbReference type="NCBI Taxonomy" id="614101"/>
    <lineage>
        <taxon>Eukaryota</taxon>
        <taxon>Metazoa</taxon>
        <taxon>Ecdysozoa</taxon>
        <taxon>Arthropoda</taxon>
        <taxon>Hexapoda</taxon>
        <taxon>Insecta</taxon>
        <taxon>Pterygota</taxon>
        <taxon>Neoptera</taxon>
        <taxon>Polyneoptera</taxon>
        <taxon>Phasmatodea</taxon>
        <taxon>Verophasmatodea</taxon>
        <taxon>Anareolatae</taxon>
        <taxon>Phasmatidae</taxon>
        <taxon>Eurycanthinae</taxon>
        <taxon>Dryococelus</taxon>
    </lineage>
</organism>
<keyword evidence="2" id="KW-1185">Reference proteome</keyword>
<reference evidence="1 2" key="1">
    <citation type="submission" date="2023-02" db="EMBL/GenBank/DDBJ databases">
        <title>LHISI_Scaffold_Assembly.</title>
        <authorList>
            <person name="Stuart O.P."/>
            <person name="Cleave R."/>
            <person name="Magrath M.J.L."/>
            <person name="Mikheyev A.S."/>
        </authorList>
    </citation>
    <scope>NUCLEOTIDE SEQUENCE [LARGE SCALE GENOMIC DNA]</scope>
    <source>
        <strain evidence="1">Daus_M_001</strain>
        <tissue evidence="1">Leg muscle</tissue>
    </source>
</reference>
<evidence type="ECO:0000313" key="2">
    <source>
        <dbReference type="Proteomes" id="UP001159363"/>
    </source>
</evidence>
<gene>
    <name evidence="1" type="ORF">PR048_032770</name>
</gene>
<name>A0ABQ9G6B4_9NEOP</name>
<sequence length="238" mass="26079">MSEPSERTPARRGGNMADVCPLRRGAEGAEMTVCVCVCVCVRARILGWVRVQAVMTPGQKHIPALVSPSTRPFPTSVDSTAVTQYREKWDMSRVITAAYPSFHRPIRAKQIPSHRVGASRALHDTLEARLSESACDGEEEEEYVFVYKENKNIKNCGIEAILYGTKFCKSLCKVCHSCRYTSLYGTPHGIFRLALPDFTTGLVIGPVLFSVAGSMPALVPGQSHCSFRAWGAPRVGTS</sequence>
<protein>
    <submittedName>
        <fullName evidence="1">Uncharacterized protein</fullName>
    </submittedName>
</protein>
<evidence type="ECO:0000313" key="1">
    <source>
        <dbReference type="EMBL" id="KAJ8866908.1"/>
    </source>
</evidence>
<accession>A0ABQ9G6B4</accession>